<dbReference type="InterPro" id="IPR000531">
    <property type="entry name" value="Beta-barrel_TonB"/>
</dbReference>
<evidence type="ECO:0000256" key="11">
    <source>
        <dbReference type="RuleBase" id="RU003357"/>
    </source>
</evidence>
<dbReference type="PANTHER" id="PTHR47234">
    <property type="match status" value="1"/>
</dbReference>
<evidence type="ECO:0000256" key="1">
    <source>
        <dbReference type="ARBA" id="ARBA00004571"/>
    </source>
</evidence>
<proteinExistence type="inferred from homology"/>
<feature type="domain" description="Secretin/TonB short N-terminal" evidence="13">
    <location>
        <begin position="52"/>
        <end position="102"/>
    </location>
</feature>
<dbReference type="PROSITE" id="PS52016">
    <property type="entry name" value="TONB_DEPENDENT_REC_3"/>
    <property type="match status" value="1"/>
</dbReference>
<evidence type="ECO:0000256" key="3">
    <source>
        <dbReference type="ARBA" id="ARBA00022452"/>
    </source>
</evidence>
<organism evidence="14 15">
    <name type="scientific">Sphingobium olei</name>
    <dbReference type="NCBI Taxonomy" id="420955"/>
    <lineage>
        <taxon>Bacteria</taxon>
        <taxon>Pseudomonadati</taxon>
        <taxon>Pseudomonadota</taxon>
        <taxon>Alphaproteobacteria</taxon>
        <taxon>Sphingomonadales</taxon>
        <taxon>Sphingomonadaceae</taxon>
        <taxon>Sphingobium</taxon>
    </lineage>
</organism>
<evidence type="ECO:0000256" key="8">
    <source>
        <dbReference type="ARBA" id="ARBA00023136"/>
    </source>
</evidence>
<evidence type="ECO:0000313" key="15">
    <source>
        <dbReference type="Proteomes" id="UP001597203"/>
    </source>
</evidence>
<accession>A0ABW3NTZ6</accession>
<name>A0ABW3NTZ6_9SPHN</name>
<protein>
    <submittedName>
        <fullName evidence="14">TonB-dependent receptor domain-containing protein</fullName>
    </submittedName>
</protein>
<evidence type="ECO:0000313" key="14">
    <source>
        <dbReference type="EMBL" id="MFD1103806.1"/>
    </source>
</evidence>
<dbReference type="PANTHER" id="PTHR47234:SF3">
    <property type="entry name" value="SECRETIN_TONB SHORT N-TERMINAL DOMAIN-CONTAINING PROTEIN"/>
    <property type="match status" value="1"/>
</dbReference>
<dbReference type="SUPFAM" id="SSF56935">
    <property type="entry name" value="Porins"/>
    <property type="match status" value="1"/>
</dbReference>
<feature type="signal peptide" evidence="12">
    <location>
        <begin position="1"/>
        <end position="25"/>
    </location>
</feature>
<dbReference type="Pfam" id="PF00593">
    <property type="entry name" value="TonB_dep_Rec_b-barrel"/>
    <property type="match status" value="1"/>
</dbReference>
<dbReference type="Pfam" id="PF07715">
    <property type="entry name" value="Plug"/>
    <property type="match status" value="1"/>
</dbReference>
<comment type="similarity">
    <text evidence="10 11">Belongs to the TonB-dependent receptor family.</text>
</comment>
<keyword evidence="4" id="KW-0410">Iron transport</keyword>
<reference evidence="15" key="1">
    <citation type="journal article" date="2019" name="Int. J. Syst. Evol. Microbiol.">
        <title>The Global Catalogue of Microorganisms (GCM) 10K type strain sequencing project: providing services to taxonomists for standard genome sequencing and annotation.</title>
        <authorList>
            <consortium name="The Broad Institute Genomics Platform"/>
            <consortium name="The Broad Institute Genome Sequencing Center for Infectious Disease"/>
            <person name="Wu L."/>
            <person name="Ma J."/>
        </authorList>
    </citation>
    <scope>NUCLEOTIDE SEQUENCE [LARGE SCALE GENOMIC DNA]</scope>
    <source>
        <strain evidence="15">CCUG 54329</strain>
    </source>
</reference>
<keyword evidence="15" id="KW-1185">Reference proteome</keyword>
<dbReference type="Pfam" id="PF07660">
    <property type="entry name" value="STN"/>
    <property type="match status" value="1"/>
</dbReference>
<feature type="chain" id="PRO_5046400681" evidence="12">
    <location>
        <begin position="26"/>
        <end position="863"/>
    </location>
</feature>
<evidence type="ECO:0000256" key="12">
    <source>
        <dbReference type="SAM" id="SignalP"/>
    </source>
</evidence>
<comment type="subcellular location">
    <subcellularLocation>
        <location evidence="1 10">Cell outer membrane</location>
        <topology evidence="1 10">Multi-pass membrane protein</topology>
    </subcellularLocation>
</comment>
<comment type="caution">
    <text evidence="14">The sequence shown here is derived from an EMBL/GenBank/DDBJ whole genome shotgun (WGS) entry which is preliminary data.</text>
</comment>
<keyword evidence="9 10" id="KW-0998">Cell outer membrane</keyword>
<dbReference type="InterPro" id="IPR011662">
    <property type="entry name" value="Secretin/TonB_short_N"/>
</dbReference>
<keyword evidence="12" id="KW-0732">Signal</keyword>
<dbReference type="InterPro" id="IPR037066">
    <property type="entry name" value="Plug_dom_sf"/>
</dbReference>
<evidence type="ECO:0000256" key="4">
    <source>
        <dbReference type="ARBA" id="ARBA00022496"/>
    </source>
</evidence>
<dbReference type="CDD" id="cd01347">
    <property type="entry name" value="ligand_gated_channel"/>
    <property type="match status" value="1"/>
</dbReference>
<keyword evidence="2 10" id="KW-0813">Transport</keyword>
<keyword evidence="4" id="KW-0406">Ion transport</keyword>
<dbReference type="Gene3D" id="2.40.170.20">
    <property type="entry name" value="TonB-dependent receptor, beta-barrel domain"/>
    <property type="match status" value="1"/>
</dbReference>
<dbReference type="Gene3D" id="3.55.50.30">
    <property type="match status" value="1"/>
</dbReference>
<sequence>MGIVKIALLTSAALCMGAVSTHATAQESTKAYNLPEQDLASALRFVARDSDYQLVADAKSLKGVRAPSLAGAYTVEEAVAALLAPSGLTAEIRDRTITLRGREAPSREEVTGATDIQLSVTGSRIRGVSSTSPMMTTSKDEIQMAGLSNLGDFARSLPQSFSGGQNPGVTVGSGGISNENVSSASSLNLRGLGPDATLTLLNGKRLAYNGVSQAIDISAIPLGALDRIEIITDGASAVYGSDAVAGVANIILKRSYEGMEVSARLGSATDGGDEQQQYSVVVGKTAANAGFLFAYTYDHNTAIKAGQRSFTSETFPSTTIFPAIRQHNLLGTGFWEPTERLTFSTELLFNHRKSTTIQPLVSNDYLDQGYRRTPVNTAWSVSPKIEWKMPADWLATAMATFGEDKIAIDTRLFVAGALNFASIGAYTNKSTNFELNFDGPALRLPGGDLRLALGGGYRSNRLIADLAVTRATGTSTALQFSKDRSSSYFFGEAAIPIIGAEQDIAFVRSLEFSAAARHERYSGGMGQVTTPKLGMIYAPSREADLKFSWGRSFKTPTLYQQNLDYTAQLLPVSYFGATGYPAAATTLFLSGGNPNLRPERATTISGTLAVHPTTIKGLRAAVSLYHIRYRNRIASAITSYTGLLTNASYQSLVDLSPSDDAIESLIAGSPSGLTNLTTAPFDVDDVVAVIDGRYVNIAKQTMKGVDLDLSYGFKLASGDPISLMGNLAYLESQRILTPTSEAVPAAGTLYYPPKWRGRAGASWSHGGLSVGLFGNYIGGLKDRRLATVVSVDGMTTFDFTARYRTAEGDGFLNGVEVSASALNIFNDKPDVIRTAAPYYPPYDSTNYSAVGRFVSITVTKRFQ</sequence>
<keyword evidence="5 10" id="KW-0812">Transmembrane</keyword>
<keyword evidence="3 10" id="KW-1134">Transmembrane beta strand</keyword>
<keyword evidence="8 10" id="KW-0472">Membrane</keyword>
<dbReference type="InterPro" id="IPR012910">
    <property type="entry name" value="Plug_dom"/>
</dbReference>
<dbReference type="InterPro" id="IPR039426">
    <property type="entry name" value="TonB-dep_rcpt-like"/>
</dbReference>
<evidence type="ECO:0000259" key="13">
    <source>
        <dbReference type="SMART" id="SM00965"/>
    </source>
</evidence>
<evidence type="ECO:0000256" key="5">
    <source>
        <dbReference type="ARBA" id="ARBA00022692"/>
    </source>
</evidence>
<gene>
    <name evidence="14" type="ORF">ACFQ24_02610</name>
</gene>
<evidence type="ECO:0000256" key="6">
    <source>
        <dbReference type="ARBA" id="ARBA00023004"/>
    </source>
</evidence>
<evidence type="ECO:0000256" key="7">
    <source>
        <dbReference type="ARBA" id="ARBA00023077"/>
    </source>
</evidence>
<dbReference type="Proteomes" id="UP001597203">
    <property type="component" value="Unassembled WGS sequence"/>
</dbReference>
<dbReference type="Gene3D" id="2.170.130.10">
    <property type="entry name" value="TonB-dependent receptor, plug domain"/>
    <property type="match status" value="1"/>
</dbReference>
<dbReference type="RefSeq" id="WP_380908895.1">
    <property type="nucleotide sequence ID" value="NZ_JBHTLS010000009.1"/>
</dbReference>
<evidence type="ECO:0000256" key="9">
    <source>
        <dbReference type="ARBA" id="ARBA00023237"/>
    </source>
</evidence>
<dbReference type="EMBL" id="JBHTLS010000009">
    <property type="protein sequence ID" value="MFD1103806.1"/>
    <property type="molecule type" value="Genomic_DNA"/>
</dbReference>
<keyword evidence="6" id="KW-0408">Iron</keyword>
<keyword evidence="7 11" id="KW-0798">TonB box</keyword>
<evidence type="ECO:0000256" key="2">
    <source>
        <dbReference type="ARBA" id="ARBA00022448"/>
    </source>
</evidence>
<dbReference type="InterPro" id="IPR036942">
    <property type="entry name" value="Beta-barrel_TonB_sf"/>
</dbReference>
<evidence type="ECO:0000256" key="10">
    <source>
        <dbReference type="PROSITE-ProRule" id="PRU01360"/>
    </source>
</evidence>
<keyword evidence="14" id="KW-0675">Receptor</keyword>
<dbReference type="SMART" id="SM00965">
    <property type="entry name" value="STN"/>
    <property type="match status" value="1"/>
</dbReference>